<keyword evidence="2" id="KW-1185">Reference proteome</keyword>
<accession>A0A1J7JAT1</accession>
<dbReference type="AlphaFoldDB" id="A0A1J7JAT1"/>
<evidence type="ECO:0000313" key="1">
    <source>
        <dbReference type="EMBL" id="OIW26864.1"/>
    </source>
</evidence>
<dbReference type="InParanoid" id="A0A1J7JAT1"/>
<sequence length="169" mass="19459">MGVDCGFDVYPSLSPQCQGLYDAFLEEVIEKYKDKLHSVTGEPLIQIIGTPETKNAFVFFNVGEGPKLPYRVEYFLRFASKLVGRENVMPYLKEVYLIARDYFPENVQFWASESADFIRILDKIPDMRKEDGPVRTDSAEVYTALREMVRLAKESQERDTKVEPEKEAA</sequence>
<name>A0A1J7JAT1_9PEZI</name>
<dbReference type="OrthoDB" id="265717at2759"/>
<dbReference type="STRING" id="1408157.A0A1J7JAT1"/>
<organism evidence="1 2">
    <name type="scientific">Coniochaeta ligniaria NRRL 30616</name>
    <dbReference type="NCBI Taxonomy" id="1408157"/>
    <lineage>
        <taxon>Eukaryota</taxon>
        <taxon>Fungi</taxon>
        <taxon>Dikarya</taxon>
        <taxon>Ascomycota</taxon>
        <taxon>Pezizomycotina</taxon>
        <taxon>Sordariomycetes</taxon>
        <taxon>Sordariomycetidae</taxon>
        <taxon>Coniochaetales</taxon>
        <taxon>Coniochaetaceae</taxon>
        <taxon>Coniochaeta</taxon>
    </lineage>
</organism>
<reference evidence="1 2" key="1">
    <citation type="submission" date="2016-10" db="EMBL/GenBank/DDBJ databases">
        <title>Draft genome sequence of Coniochaeta ligniaria NRRL30616, a lignocellulolytic fungus for bioabatement of inhibitors in plant biomass hydrolysates.</title>
        <authorList>
            <consortium name="DOE Joint Genome Institute"/>
            <person name="Jimenez D.J."/>
            <person name="Hector R.E."/>
            <person name="Riley R."/>
            <person name="Sun H."/>
            <person name="Grigoriev I.V."/>
            <person name="Van Elsas J.D."/>
            <person name="Nichols N.N."/>
        </authorList>
    </citation>
    <scope>NUCLEOTIDE SEQUENCE [LARGE SCALE GENOMIC DNA]</scope>
    <source>
        <strain evidence="1 2">NRRL 30616</strain>
    </source>
</reference>
<dbReference type="Proteomes" id="UP000182658">
    <property type="component" value="Unassembled WGS sequence"/>
</dbReference>
<protein>
    <submittedName>
        <fullName evidence="1">Uncharacterized protein</fullName>
    </submittedName>
</protein>
<gene>
    <name evidence="1" type="ORF">CONLIGDRAFT_635116</name>
</gene>
<evidence type="ECO:0000313" key="2">
    <source>
        <dbReference type="Proteomes" id="UP000182658"/>
    </source>
</evidence>
<proteinExistence type="predicted"/>
<dbReference type="EMBL" id="KV875100">
    <property type="protein sequence ID" value="OIW26864.1"/>
    <property type="molecule type" value="Genomic_DNA"/>
</dbReference>